<feature type="transmembrane region" description="Helical" evidence="1">
    <location>
        <begin position="12"/>
        <end position="31"/>
    </location>
</feature>
<keyword evidence="1" id="KW-0472">Membrane</keyword>
<evidence type="ECO:0000313" key="3">
    <source>
        <dbReference type="EMBL" id="KRM98719.1"/>
    </source>
</evidence>
<feature type="transmembrane region" description="Helical" evidence="1">
    <location>
        <begin position="275"/>
        <end position="295"/>
    </location>
</feature>
<keyword evidence="1" id="KW-0812">Transmembrane</keyword>
<sequence length="332" mass="37854">MGEAHLFKRKSLLVILLAAIAFLGVLFFSQMNRIIYQDLLDHAGLSTDTRVLATKKHAGITTINQKLAQHPKLTNYQIQYRQPHSKEIFVYGTGDFKTLPLVSGRFFSDSDFDSPVPVAIVGQNIAKKLYTPTSQSYLKYGKRYLSVIGVVGAKKVSQLDNMVFISTSPQQSLLTKPLNQLQIHIDGKPKLRHLPVFKHIFATNQADFLFPQSTPFVGLAWLKEYWWFGGALLLISGLFLVTVEFWLVLAKRMLRQAHFYTDDASGFYWRELRHFAFFAVLGIAIGGLLGAWRLYILQYDLLAILLTFNALLCIIYYGFRLRHTLKTIRAKT</sequence>
<feature type="domain" description="MacB-like periplasmic core" evidence="2">
    <location>
        <begin position="75"/>
        <end position="177"/>
    </location>
</feature>
<protein>
    <recommendedName>
        <fullName evidence="2">MacB-like periplasmic core domain-containing protein</fullName>
    </recommendedName>
</protein>
<dbReference type="PATRIC" id="fig|1423796.3.peg.1082"/>
<keyword evidence="1" id="KW-1133">Transmembrane helix</keyword>
<feature type="transmembrane region" description="Helical" evidence="1">
    <location>
        <begin position="225"/>
        <end position="249"/>
    </location>
</feature>
<name>A0A0R2D3J1_9LACO</name>
<evidence type="ECO:0000256" key="1">
    <source>
        <dbReference type="SAM" id="Phobius"/>
    </source>
</evidence>
<evidence type="ECO:0000313" key="4">
    <source>
        <dbReference type="Proteomes" id="UP000051638"/>
    </source>
</evidence>
<proteinExistence type="predicted"/>
<dbReference type="EMBL" id="AYYI01000027">
    <property type="protein sequence ID" value="KRM98719.1"/>
    <property type="molecule type" value="Genomic_DNA"/>
</dbReference>
<accession>A0A0R2D3J1</accession>
<comment type="caution">
    <text evidence="3">The sequence shown here is derived from an EMBL/GenBank/DDBJ whole genome shotgun (WGS) entry which is preliminary data.</text>
</comment>
<dbReference type="Pfam" id="PF12704">
    <property type="entry name" value="MacB_PCD"/>
    <property type="match status" value="1"/>
</dbReference>
<dbReference type="STRING" id="1423796.FC24_GL001058"/>
<dbReference type="Proteomes" id="UP000051638">
    <property type="component" value="Unassembled WGS sequence"/>
</dbReference>
<dbReference type="InterPro" id="IPR025857">
    <property type="entry name" value="MacB_PCD"/>
</dbReference>
<keyword evidence="4" id="KW-1185">Reference proteome</keyword>
<reference evidence="3 4" key="1">
    <citation type="journal article" date="2015" name="Genome Announc.">
        <title>Expanding the biotechnology potential of lactobacilli through comparative genomics of 213 strains and associated genera.</title>
        <authorList>
            <person name="Sun Z."/>
            <person name="Harris H.M."/>
            <person name="McCann A."/>
            <person name="Guo C."/>
            <person name="Argimon S."/>
            <person name="Zhang W."/>
            <person name="Yang X."/>
            <person name="Jeffery I.B."/>
            <person name="Cooney J.C."/>
            <person name="Kagawa T.F."/>
            <person name="Liu W."/>
            <person name="Song Y."/>
            <person name="Salvetti E."/>
            <person name="Wrobel A."/>
            <person name="Rasinkangas P."/>
            <person name="Parkhill J."/>
            <person name="Rea M.C."/>
            <person name="O'Sullivan O."/>
            <person name="Ritari J."/>
            <person name="Douillard F.P."/>
            <person name="Paul Ross R."/>
            <person name="Yang R."/>
            <person name="Briner A.E."/>
            <person name="Felis G.E."/>
            <person name="de Vos W.M."/>
            <person name="Barrangou R."/>
            <person name="Klaenhammer T.R."/>
            <person name="Caufield P.W."/>
            <person name="Cui Y."/>
            <person name="Zhang H."/>
            <person name="O'Toole P.W."/>
        </authorList>
    </citation>
    <scope>NUCLEOTIDE SEQUENCE [LARGE SCALE GENOMIC DNA]</scope>
    <source>
        <strain evidence="3 4">DSM 20253</strain>
    </source>
</reference>
<gene>
    <name evidence="3" type="ORF">FC24_GL001058</name>
</gene>
<organism evidence="3 4">
    <name type="scientific">Loigolactobacillus rennini DSM 20253</name>
    <dbReference type="NCBI Taxonomy" id="1423796"/>
    <lineage>
        <taxon>Bacteria</taxon>
        <taxon>Bacillati</taxon>
        <taxon>Bacillota</taxon>
        <taxon>Bacilli</taxon>
        <taxon>Lactobacillales</taxon>
        <taxon>Lactobacillaceae</taxon>
        <taxon>Loigolactobacillus</taxon>
    </lineage>
</organism>
<dbReference type="AlphaFoldDB" id="A0A0R2D3J1"/>
<evidence type="ECO:0000259" key="2">
    <source>
        <dbReference type="Pfam" id="PF12704"/>
    </source>
</evidence>
<feature type="transmembrane region" description="Helical" evidence="1">
    <location>
        <begin position="301"/>
        <end position="319"/>
    </location>
</feature>